<evidence type="ECO:0000256" key="1">
    <source>
        <dbReference type="SAM" id="MobiDB-lite"/>
    </source>
</evidence>
<protein>
    <recommendedName>
        <fullName evidence="4">Antitoxin</fullName>
    </recommendedName>
</protein>
<dbReference type="GO" id="GO:0006355">
    <property type="term" value="P:regulation of DNA-templated transcription"/>
    <property type="evidence" value="ECO:0007669"/>
    <property type="project" value="InterPro"/>
</dbReference>
<evidence type="ECO:0000313" key="3">
    <source>
        <dbReference type="Proteomes" id="UP000534783"/>
    </source>
</evidence>
<feature type="compositionally biased region" description="Basic and acidic residues" evidence="1">
    <location>
        <begin position="67"/>
        <end position="86"/>
    </location>
</feature>
<dbReference type="InterPro" id="IPR010985">
    <property type="entry name" value="Ribbon_hlx_hlx"/>
</dbReference>
<sequence>MQTKLTLRLDKTLIRKAKIWAKKRDISLSQAVAEFFSQVAEEEKGKTPELSPWTRRLSGAASGKGKPPTDEEIRRERLEALEAKHR</sequence>
<proteinExistence type="predicted"/>
<dbReference type="EMBL" id="VTOW01000001">
    <property type="protein sequence ID" value="NKE69372.1"/>
    <property type="molecule type" value="Genomic_DNA"/>
</dbReference>
<dbReference type="Proteomes" id="UP000534783">
    <property type="component" value="Unassembled WGS sequence"/>
</dbReference>
<keyword evidence="3" id="KW-1185">Reference proteome</keyword>
<evidence type="ECO:0008006" key="4">
    <source>
        <dbReference type="Google" id="ProtNLM"/>
    </source>
</evidence>
<dbReference type="AlphaFoldDB" id="A0A7X6DLF0"/>
<comment type="caution">
    <text evidence="2">The sequence shown here is derived from an EMBL/GenBank/DDBJ whole genome shotgun (WGS) entry which is preliminary data.</text>
</comment>
<feature type="region of interest" description="Disordered" evidence="1">
    <location>
        <begin position="43"/>
        <end position="86"/>
    </location>
</feature>
<dbReference type="Pfam" id="PF19891">
    <property type="entry name" value="DUF6364"/>
    <property type="match status" value="1"/>
</dbReference>
<organism evidence="2 3">
    <name type="scientific">Candidatus Manganitrophus noduliformans</name>
    <dbReference type="NCBI Taxonomy" id="2606439"/>
    <lineage>
        <taxon>Bacteria</taxon>
        <taxon>Pseudomonadati</taxon>
        <taxon>Nitrospirota</taxon>
        <taxon>Nitrospiria</taxon>
        <taxon>Candidatus Troglogloeales</taxon>
        <taxon>Candidatus Manganitrophaceae</taxon>
        <taxon>Candidatus Manganitrophus</taxon>
    </lineage>
</organism>
<reference evidence="2 3" key="1">
    <citation type="journal article" date="2020" name="Nature">
        <title>Bacterial chemolithoautotrophy via manganese oxidation.</title>
        <authorList>
            <person name="Yu H."/>
            <person name="Leadbetter J.R."/>
        </authorList>
    </citation>
    <scope>NUCLEOTIDE SEQUENCE [LARGE SCALE GENOMIC DNA]</scope>
    <source>
        <strain evidence="2 3">Mn-1</strain>
    </source>
</reference>
<gene>
    <name evidence="2" type="ORF">MNODULE_01210</name>
</gene>
<dbReference type="SUPFAM" id="SSF47598">
    <property type="entry name" value="Ribbon-helix-helix"/>
    <property type="match status" value="1"/>
</dbReference>
<evidence type="ECO:0000313" key="2">
    <source>
        <dbReference type="EMBL" id="NKE69372.1"/>
    </source>
</evidence>
<dbReference type="RefSeq" id="WP_168057678.1">
    <property type="nucleotide sequence ID" value="NZ_VTOW01000001.1"/>
</dbReference>
<accession>A0A7X6DLF0</accession>
<dbReference type="InterPro" id="IPR045944">
    <property type="entry name" value="DUF6364"/>
</dbReference>
<name>A0A7X6DLF0_9BACT</name>